<feature type="compositionally biased region" description="Low complexity" evidence="14">
    <location>
        <begin position="284"/>
        <end position="298"/>
    </location>
</feature>
<dbReference type="GO" id="GO:0006298">
    <property type="term" value="P:mismatch repair"/>
    <property type="evidence" value="ECO:0007669"/>
    <property type="project" value="TreeGrafter"/>
</dbReference>
<keyword evidence="10 12" id="KW-0539">Nucleus</keyword>
<dbReference type="AlphaFoldDB" id="A0A151GES9"/>
<dbReference type="InterPro" id="IPR022659">
    <property type="entry name" value="Pr_cel_nuc_antig_CS"/>
</dbReference>
<dbReference type="Pfam" id="PF02747">
    <property type="entry name" value="PCNA_C"/>
    <property type="match status" value="1"/>
</dbReference>
<dbReference type="InterPro" id="IPR022648">
    <property type="entry name" value="Pr_cel_nuc_antig_N"/>
</dbReference>
<comment type="caution">
    <text evidence="17">The sequence shown here is derived from an EMBL/GenBank/DDBJ whole genome shotgun (WGS) entry which is preliminary data.</text>
</comment>
<dbReference type="FunFam" id="3.10.150.10:FF:000006">
    <property type="entry name" value="Proliferating cell nuclear antigen"/>
    <property type="match status" value="1"/>
</dbReference>
<evidence type="ECO:0000256" key="2">
    <source>
        <dbReference type="ARBA" id="ARBA00008805"/>
    </source>
</evidence>
<keyword evidence="9 13" id="KW-0238">DNA-binding</keyword>
<evidence type="ECO:0000256" key="7">
    <source>
        <dbReference type="ARBA" id="ARBA00022777"/>
    </source>
</evidence>
<dbReference type="GeneID" id="63720178"/>
<evidence type="ECO:0000256" key="13">
    <source>
        <dbReference type="RuleBase" id="RU003671"/>
    </source>
</evidence>
<feature type="compositionally biased region" description="Polar residues" evidence="14">
    <location>
        <begin position="299"/>
        <end position="309"/>
    </location>
</feature>
<evidence type="ECO:0000256" key="12">
    <source>
        <dbReference type="RuleBase" id="RU000641"/>
    </source>
</evidence>
<dbReference type="FunFam" id="3.10.150.10:FF:000008">
    <property type="entry name" value="Proliferating cell nuclear antigen"/>
    <property type="match status" value="1"/>
</dbReference>
<dbReference type="SUPFAM" id="SSF55979">
    <property type="entry name" value="DNA clamp"/>
    <property type="match status" value="2"/>
</dbReference>
<comment type="similarity">
    <text evidence="2">Belongs to the pyridoxine kinase family.</text>
</comment>
<name>A0A151GES9_DRECN</name>
<evidence type="ECO:0000259" key="15">
    <source>
        <dbReference type="Pfam" id="PF00705"/>
    </source>
</evidence>
<dbReference type="Proteomes" id="UP000076580">
    <property type="component" value="Chromosome 03"/>
</dbReference>
<dbReference type="STRING" id="98403.A0A151GES9"/>
<dbReference type="PROSITE" id="PS00293">
    <property type="entry name" value="PCNA_2"/>
    <property type="match status" value="1"/>
</dbReference>
<evidence type="ECO:0000256" key="3">
    <source>
        <dbReference type="ARBA" id="ARBA00010462"/>
    </source>
</evidence>
<dbReference type="InterPro" id="IPR022649">
    <property type="entry name" value="Pr_cel_nuc_antig_C"/>
</dbReference>
<dbReference type="GO" id="GO:0003677">
    <property type="term" value="F:DNA binding"/>
    <property type="evidence" value="ECO:0007669"/>
    <property type="project" value="UniProtKB-KW"/>
</dbReference>
<accession>A0A151GES9</accession>
<feature type="domain" description="Proliferating cell nuclear antigen PCNA C-terminal" evidence="16">
    <location>
        <begin position="127"/>
        <end position="254"/>
    </location>
</feature>
<evidence type="ECO:0000256" key="9">
    <source>
        <dbReference type="ARBA" id="ARBA00023125"/>
    </source>
</evidence>
<dbReference type="InterPro" id="IPR029056">
    <property type="entry name" value="Ribokinase-like"/>
</dbReference>
<organism evidence="17 18">
    <name type="scientific">Drechmeria coniospora</name>
    <name type="common">Nematophagous fungus</name>
    <name type="synonym">Meria coniospora</name>
    <dbReference type="NCBI Taxonomy" id="98403"/>
    <lineage>
        <taxon>Eukaryota</taxon>
        <taxon>Fungi</taxon>
        <taxon>Dikarya</taxon>
        <taxon>Ascomycota</taxon>
        <taxon>Pezizomycotina</taxon>
        <taxon>Sordariomycetes</taxon>
        <taxon>Hypocreomycetidae</taxon>
        <taxon>Hypocreales</taxon>
        <taxon>Ophiocordycipitaceae</taxon>
        <taxon>Drechmeria</taxon>
    </lineage>
</organism>
<feature type="domain" description="Proliferating cell nuclear antigen PCNA N-terminal" evidence="15">
    <location>
        <begin position="1"/>
        <end position="123"/>
    </location>
</feature>
<dbReference type="PRINTS" id="PR00339">
    <property type="entry name" value="PCNACYCLIN"/>
</dbReference>
<evidence type="ECO:0000256" key="8">
    <source>
        <dbReference type="ARBA" id="ARBA00022840"/>
    </source>
</evidence>
<proteinExistence type="inferred from homology"/>
<dbReference type="RefSeq" id="XP_040654924.1">
    <property type="nucleotide sequence ID" value="XM_040804820.1"/>
</dbReference>
<dbReference type="NCBIfam" id="TIGR00590">
    <property type="entry name" value="pcna"/>
    <property type="match status" value="1"/>
</dbReference>
<dbReference type="GO" id="GO:0005524">
    <property type="term" value="F:ATP binding"/>
    <property type="evidence" value="ECO:0007669"/>
    <property type="project" value="UniProtKB-KW"/>
</dbReference>
<evidence type="ECO:0000256" key="14">
    <source>
        <dbReference type="SAM" id="MobiDB-lite"/>
    </source>
</evidence>
<dbReference type="GO" id="GO:0006275">
    <property type="term" value="P:regulation of DNA replication"/>
    <property type="evidence" value="ECO:0007669"/>
    <property type="project" value="InterPro"/>
</dbReference>
<evidence type="ECO:0000256" key="4">
    <source>
        <dbReference type="ARBA" id="ARBA00022679"/>
    </source>
</evidence>
<evidence type="ECO:0000313" key="18">
    <source>
        <dbReference type="Proteomes" id="UP000076580"/>
    </source>
</evidence>
<evidence type="ECO:0000259" key="16">
    <source>
        <dbReference type="Pfam" id="PF02747"/>
    </source>
</evidence>
<feature type="region of interest" description="Disordered" evidence="14">
    <location>
        <begin position="277"/>
        <end position="309"/>
    </location>
</feature>
<keyword evidence="6" id="KW-0547">Nucleotide-binding</keyword>
<protein>
    <recommendedName>
        <fullName evidence="12">DNA sliding clamp PCNA</fullName>
    </recommendedName>
</protein>
<evidence type="ECO:0000256" key="11">
    <source>
        <dbReference type="ARBA" id="ARBA00054163"/>
    </source>
</evidence>
<comment type="function">
    <text evidence="12">This protein is an auxiliary protein of DNA polymerase delta and is involved in the control of eukaryotic DNA replication by increasing the polymerase's processivity during elongation of the leading strand.</text>
</comment>
<dbReference type="GO" id="GO:0043626">
    <property type="term" value="C:PCNA complex"/>
    <property type="evidence" value="ECO:0007669"/>
    <property type="project" value="TreeGrafter"/>
</dbReference>
<dbReference type="GO" id="GO:0030337">
    <property type="term" value="F:DNA polymerase processivity factor activity"/>
    <property type="evidence" value="ECO:0007669"/>
    <property type="project" value="InterPro"/>
</dbReference>
<dbReference type="Pfam" id="PF00705">
    <property type="entry name" value="PCNA_N"/>
    <property type="match status" value="1"/>
</dbReference>
<dbReference type="PROSITE" id="PS01251">
    <property type="entry name" value="PCNA_1"/>
    <property type="match status" value="1"/>
</dbReference>
<dbReference type="GO" id="GO:0070987">
    <property type="term" value="P:error-free translesion synthesis"/>
    <property type="evidence" value="ECO:0007669"/>
    <property type="project" value="UniProtKB-ARBA"/>
</dbReference>
<comment type="subcellular location">
    <subcellularLocation>
        <location evidence="1 12">Nucleus</location>
    </subcellularLocation>
</comment>
<dbReference type="CDD" id="cd00577">
    <property type="entry name" value="PCNA"/>
    <property type="match status" value="1"/>
</dbReference>
<keyword evidence="7" id="KW-0418">Kinase</keyword>
<comment type="function">
    <text evidence="11">This protein is an auxiliary protein of DNA polymerase delta and is involved in the control of eukaryotic DNA replication by increasing the polymerase's processibility during elongation of the leading strand. Involved in DNA repair.</text>
</comment>
<dbReference type="CDD" id="cd01173">
    <property type="entry name" value="pyridoxal_pyridoxamine_kinase"/>
    <property type="match status" value="1"/>
</dbReference>
<sequence length="698" mass="75701">MLEARLEQANILKKVVDAIKDLVQDCNFDCNDSGIALQAMDNSHVALVSMMLKAEGFSPYRCDRNIALGVNLTSLTKVLRAAQNEDILTLKAEDAPDVLNLVFESSENDRISEYDLKLMDIDQEHLGIPETEYASTISMPAAEFRRICTDLAAMSESVSIDANKDGVKFSCNGDIGNGSVTLRSHTNVEKPELNVDIELTEPVSLTFSLKYLVNFCKAAALSNQVKICLSSEVPLLVEYNLSGSSYLRFYLAPKIGDEDYPRQQLSAANLRSHGQQPPIAATLSSSSHPQRQPPSAAATFSSSHLQQPPSATNLTAQVAQYQLGSITIDVNVGNKIAVFVLQSLGYDVAALNTVQFSNHTGYGRWTGTKASADEIADLFRGLQQCYLDDFDMMLSGYVPGAEAVAAVGDIAKELIKKAEPRPGSFFWVLDPVMGDNGKIYVAEDVVPAYKSLVPLADLILPNQFEAEFVPSPPSALPTLPATADADLGSSALPRLLSGVKIDDMKSLEQAISALHDDYRVPHVVITSVNLSASNHPTKQLSVVGSSRTSTGRSRLFQITFPAIDCYFCGTGDMFGALMAMRMREAVEAVPGLRQQPHWLSGDDVPVLELPLAKAAAKVLASMHQILTLTKDAMPAIIERTKATLSDQDKADNGKAHAIMSKAAELQLTQNLDCLRAPTVEFKATAIVHDKRRHEMDAV</sequence>
<dbReference type="HAMAP" id="MF_00317">
    <property type="entry name" value="DNApol_clamp_arch"/>
    <property type="match status" value="1"/>
</dbReference>
<keyword evidence="8" id="KW-0067">ATP-binding</keyword>
<dbReference type="InterPro" id="IPR000730">
    <property type="entry name" value="Pr_cel_nuc_antig"/>
</dbReference>
<evidence type="ECO:0000256" key="10">
    <source>
        <dbReference type="ARBA" id="ARBA00023242"/>
    </source>
</evidence>
<dbReference type="Gene3D" id="3.40.1190.20">
    <property type="match status" value="1"/>
</dbReference>
<evidence type="ECO:0000256" key="1">
    <source>
        <dbReference type="ARBA" id="ARBA00004123"/>
    </source>
</evidence>
<dbReference type="GO" id="GO:0006273">
    <property type="term" value="P:lagging strand elongation"/>
    <property type="evidence" value="ECO:0007669"/>
    <property type="project" value="UniProtKB-ARBA"/>
</dbReference>
<dbReference type="InterPro" id="IPR004625">
    <property type="entry name" value="PyrdxlKinase"/>
</dbReference>
<evidence type="ECO:0000256" key="6">
    <source>
        <dbReference type="ARBA" id="ARBA00022741"/>
    </source>
</evidence>
<keyword evidence="5 13" id="KW-0235">DNA replication</keyword>
<evidence type="ECO:0000256" key="5">
    <source>
        <dbReference type="ARBA" id="ARBA00022705"/>
    </source>
</evidence>
<reference evidence="17 18" key="1">
    <citation type="journal article" date="2016" name="Sci. Rep.">
        <title>Insights into Adaptations to a Near-Obligate Nematode Endoparasitic Lifestyle from the Finished Genome of Drechmeria coniospora.</title>
        <authorList>
            <person name="Zhang L."/>
            <person name="Zhou Z."/>
            <person name="Guo Q."/>
            <person name="Fokkens L."/>
            <person name="Miskei M."/>
            <person name="Pocsi I."/>
            <person name="Zhang W."/>
            <person name="Chen M."/>
            <person name="Wang L."/>
            <person name="Sun Y."/>
            <person name="Donzelli B.G."/>
            <person name="Gibson D.M."/>
            <person name="Nelson D.R."/>
            <person name="Luo J.G."/>
            <person name="Rep M."/>
            <person name="Liu H."/>
            <person name="Yang S."/>
            <person name="Wang J."/>
            <person name="Krasnoff S.B."/>
            <person name="Xu Y."/>
            <person name="Molnar I."/>
            <person name="Lin M."/>
        </authorList>
    </citation>
    <scope>NUCLEOTIDE SEQUENCE [LARGE SCALE GENOMIC DNA]</scope>
    <source>
        <strain evidence="17 18">ARSEF 6962</strain>
    </source>
</reference>
<dbReference type="InParanoid" id="A0A151GES9"/>
<dbReference type="GO" id="GO:0008478">
    <property type="term" value="F:pyridoxal kinase activity"/>
    <property type="evidence" value="ECO:0007669"/>
    <property type="project" value="InterPro"/>
</dbReference>
<dbReference type="PANTHER" id="PTHR11352:SF0">
    <property type="entry name" value="PROLIFERATING CELL NUCLEAR ANTIGEN"/>
    <property type="match status" value="1"/>
</dbReference>
<dbReference type="EMBL" id="LAYC01000003">
    <property type="protein sequence ID" value="KYK55572.1"/>
    <property type="molecule type" value="Genomic_DNA"/>
</dbReference>
<gene>
    <name evidence="17" type="ORF">DCS_07535</name>
</gene>
<evidence type="ECO:0000313" key="17">
    <source>
        <dbReference type="EMBL" id="KYK55572.1"/>
    </source>
</evidence>
<dbReference type="InterPro" id="IPR046938">
    <property type="entry name" value="DNA_clamp_sf"/>
</dbReference>
<comment type="similarity">
    <text evidence="3 13">Belongs to the PCNA family.</text>
</comment>
<dbReference type="GO" id="GO:0009443">
    <property type="term" value="P:pyridoxal 5'-phosphate salvage"/>
    <property type="evidence" value="ECO:0007669"/>
    <property type="project" value="InterPro"/>
</dbReference>
<dbReference type="PANTHER" id="PTHR11352">
    <property type="entry name" value="PROLIFERATING CELL NUCLEAR ANTIGEN"/>
    <property type="match status" value="1"/>
</dbReference>
<dbReference type="GO" id="GO:0006272">
    <property type="term" value="P:leading strand elongation"/>
    <property type="evidence" value="ECO:0007669"/>
    <property type="project" value="TreeGrafter"/>
</dbReference>
<keyword evidence="4" id="KW-0808">Transferase</keyword>
<keyword evidence="18" id="KW-1185">Reference proteome</keyword>
<dbReference type="SUPFAM" id="SSF53613">
    <property type="entry name" value="Ribokinase-like"/>
    <property type="match status" value="1"/>
</dbReference>
<dbReference type="Gene3D" id="3.10.150.10">
    <property type="entry name" value="DNA Polymerase III, subunit A, domain 2"/>
    <property type="match status" value="2"/>
</dbReference>